<reference evidence="1" key="1">
    <citation type="journal article" date="2014" name="Nat. Commun.">
        <title>The emerging biofuel crop Camelina sativa retains a highly undifferentiated hexaploid genome structure.</title>
        <authorList>
            <person name="Kagale S."/>
            <person name="Koh C."/>
            <person name="Nixon J."/>
            <person name="Bollina V."/>
            <person name="Clarke W.E."/>
            <person name="Tuteja R."/>
            <person name="Spillane C."/>
            <person name="Robinson S.J."/>
            <person name="Links M.G."/>
            <person name="Clarke C."/>
            <person name="Higgins E.E."/>
            <person name="Huebert T."/>
            <person name="Sharpe A.G."/>
            <person name="Parkin I.A."/>
        </authorList>
    </citation>
    <scope>NUCLEOTIDE SEQUENCE [LARGE SCALE GENOMIC DNA]</scope>
    <source>
        <strain evidence="1">cv. DH55</strain>
    </source>
</reference>
<dbReference type="RefSeq" id="XP_019100952.1">
    <property type="nucleotide sequence ID" value="XM_019245407.1"/>
</dbReference>
<protein>
    <submittedName>
        <fullName evidence="2">Uncharacterized protein LOC109132936</fullName>
    </submittedName>
</protein>
<gene>
    <name evidence="2" type="primary">LOC109132936</name>
</gene>
<sequence length="112" mass="12984">MNFNYYDQDTNEFWSSFSQSFVVPDPRDEFYPAIRSPITAMPISMAVDVPAEPWKVLEDGDNDIALWNNAAAEVDAKNNDELLQAIIAWKPMEEGKEKEKEKGKERRRKMLL</sequence>
<reference evidence="2" key="2">
    <citation type="submission" date="2025-08" db="UniProtKB">
        <authorList>
            <consortium name="RefSeq"/>
        </authorList>
    </citation>
    <scope>IDENTIFICATION</scope>
    <source>
        <tissue evidence="2">Leaf</tissue>
    </source>
</reference>
<dbReference type="GeneID" id="109132936"/>
<proteinExistence type="predicted"/>
<dbReference type="Proteomes" id="UP000694864">
    <property type="component" value="Chromosome 5"/>
</dbReference>
<name>A0ABM1RPL4_CAMSA</name>
<organism evidence="1 2">
    <name type="scientific">Camelina sativa</name>
    <name type="common">False flax</name>
    <name type="synonym">Myagrum sativum</name>
    <dbReference type="NCBI Taxonomy" id="90675"/>
    <lineage>
        <taxon>Eukaryota</taxon>
        <taxon>Viridiplantae</taxon>
        <taxon>Streptophyta</taxon>
        <taxon>Embryophyta</taxon>
        <taxon>Tracheophyta</taxon>
        <taxon>Spermatophyta</taxon>
        <taxon>Magnoliopsida</taxon>
        <taxon>eudicotyledons</taxon>
        <taxon>Gunneridae</taxon>
        <taxon>Pentapetalae</taxon>
        <taxon>rosids</taxon>
        <taxon>malvids</taxon>
        <taxon>Brassicales</taxon>
        <taxon>Brassicaceae</taxon>
        <taxon>Camelineae</taxon>
        <taxon>Camelina</taxon>
    </lineage>
</organism>
<accession>A0ABM1RPL4</accession>
<evidence type="ECO:0000313" key="2">
    <source>
        <dbReference type="RefSeq" id="XP_019100952.1"/>
    </source>
</evidence>
<keyword evidence="1" id="KW-1185">Reference proteome</keyword>
<evidence type="ECO:0000313" key="1">
    <source>
        <dbReference type="Proteomes" id="UP000694864"/>
    </source>
</evidence>